<gene>
    <name evidence="9" type="ORF">TSAR_011009</name>
</gene>
<keyword evidence="5" id="KW-0378">Hydrolase</keyword>
<evidence type="ECO:0000256" key="6">
    <source>
        <dbReference type="ARBA" id="ARBA00023157"/>
    </source>
</evidence>
<sequence>MKSLLFWQVLFLNVFLVSCNQPGRDMRLELVQTVSILFLCSYFGETMKKSNLIKLFWCVQLFRHGERTVIPAEFMILDYAGKEAYEPYGFGQLTNNGKREEYRIGQMLRQRYEKFLDKAYVPNHVYAYSSEDDRTKMSLQLVLAGLYPPSDELVWNKKLDWIPSSTRYQPKRLDFLMKPYNDTRFWPLWRAALNQSNQQTVLNERNEFIEFLQRETGKDLKTDVFDLVLLYNALHVNDRLSLPLPDWYKGNVKRTFRDLYAYLMGSWASTTELKKINGGPLVKTFLKNMNLDNARADSRKIYLYSGHDYNLMGVRKAHGINDNEFQEFGSGLLIEKWRDSRDKVFVKLLSWASPGDNPKTLRLKDCEDFCPVENYIEIISDSIPTDKEINERFKDYRVEIQEFLLGEYDEG</sequence>
<evidence type="ECO:0000313" key="10">
    <source>
        <dbReference type="Proteomes" id="UP000215335"/>
    </source>
</evidence>
<comment type="similarity">
    <text evidence="2">Belongs to the histidine acid phosphatase family.</text>
</comment>
<dbReference type="CDD" id="cd07061">
    <property type="entry name" value="HP_HAP_like"/>
    <property type="match status" value="1"/>
</dbReference>
<evidence type="ECO:0000256" key="1">
    <source>
        <dbReference type="ARBA" id="ARBA00000032"/>
    </source>
</evidence>
<dbReference type="PANTHER" id="PTHR11567">
    <property type="entry name" value="ACID PHOSPHATASE-RELATED"/>
    <property type="match status" value="1"/>
</dbReference>
<dbReference type="STRING" id="543379.A0A232F3Y8"/>
<dbReference type="InterPro" id="IPR029033">
    <property type="entry name" value="His_PPase_superfam"/>
</dbReference>
<name>A0A232F3Y8_9HYME</name>
<proteinExistence type="inferred from homology"/>
<dbReference type="InterPro" id="IPR000560">
    <property type="entry name" value="His_Pase_clade-2"/>
</dbReference>
<keyword evidence="6" id="KW-1015">Disulfide bond</keyword>
<evidence type="ECO:0000256" key="8">
    <source>
        <dbReference type="SAM" id="SignalP"/>
    </source>
</evidence>
<dbReference type="EC" id="3.1.3.2" evidence="3"/>
<dbReference type="Gene3D" id="3.40.50.1240">
    <property type="entry name" value="Phosphoglycerate mutase-like"/>
    <property type="match status" value="1"/>
</dbReference>
<evidence type="ECO:0000313" key="9">
    <source>
        <dbReference type="EMBL" id="OXU25471.1"/>
    </source>
</evidence>
<dbReference type="Proteomes" id="UP000215335">
    <property type="component" value="Unassembled WGS sequence"/>
</dbReference>
<dbReference type="InterPro" id="IPR050645">
    <property type="entry name" value="Histidine_acid_phosphatase"/>
</dbReference>
<organism evidence="9 10">
    <name type="scientific">Trichomalopsis sarcophagae</name>
    <dbReference type="NCBI Taxonomy" id="543379"/>
    <lineage>
        <taxon>Eukaryota</taxon>
        <taxon>Metazoa</taxon>
        <taxon>Ecdysozoa</taxon>
        <taxon>Arthropoda</taxon>
        <taxon>Hexapoda</taxon>
        <taxon>Insecta</taxon>
        <taxon>Pterygota</taxon>
        <taxon>Neoptera</taxon>
        <taxon>Endopterygota</taxon>
        <taxon>Hymenoptera</taxon>
        <taxon>Apocrita</taxon>
        <taxon>Proctotrupomorpha</taxon>
        <taxon>Chalcidoidea</taxon>
        <taxon>Pteromalidae</taxon>
        <taxon>Pteromalinae</taxon>
        <taxon>Trichomalopsis</taxon>
    </lineage>
</organism>
<dbReference type="EMBL" id="NNAY01001019">
    <property type="protein sequence ID" value="OXU25471.1"/>
    <property type="molecule type" value="Genomic_DNA"/>
</dbReference>
<evidence type="ECO:0000256" key="5">
    <source>
        <dbReference type="ARBA" id="ARBA00022801"/>
    </source>
</evidence>
<keyword evidence="7" id="KW-0325">Glycoprotein</keyword>
<protein>
    <recommendedName>
        <fullName evidence="3">acid phosphatase</fullName>
        <ecNumber evidence="3">3.1.3.2</ecNumber>
    </recommendedName>
</protein>
<dbReference type="PANTHER" id="PTHR11567:SF211">
    <property type="entry name" value="PROSTATIC ACID PHOSPHATASE"/>
    <property type="match status" value="1"/>
</dbReference>
<evidence type="ECO:0000256" key="4">
    <source>
        <dbReference type="ARBA" id="ARBA00022729"/>
    </source>
</evidence>
<dbReference type="Pfam" id="PF00328">
    <property type="entry name" value="His_Phos_2"/>
    <property type="match status" value="1"/>
</dbReference>
<evidence type="ECO:0000256" key="2">
    <source>
        <dbReference type="ARBA" id="ARBA00005375"/>
    </source>
</evidence>
<keyword evidence="10" id="KW-1185">Reference proteome</keyword>
<comment type="catalytic activity">
    <reaction evidence="1">
        <text>a phosphate monoester + H2O = an alcohol + phosphate</text>
        <dbReference type="Rhea" id="RHEA:15017"/>
        <dbReference type="ChEBI" id="CHEBI:15377"/>
        <dbReference type="ChEBI" id="CHEBI:30879"/>
        <dbReference type="ChEBI" id="CHEBI:43474"/>
        <dbReference type="ChEBI" id="CHEBI:67140"/>
        <dbReference type="EC" id="3.1.3.2"/>
    </reaction>
</comment>
<dbReference type="OrthoDB" id="10257284at2759"/>
<dbReference type="PROSITE" id="PS51257">
    <property type="entry name" value="PROKAR_LIPOPROTEIN"/>
    <property type="match status" value="1"/>
</dbReference>
<accession>A0A232F3Y8</accession>
<evidence type="ECO:0000256" key="7">
    <source>
        <dbReference type="ARBA" id="ARBA00023180"/>
    </source>
</evidence>
<dbReference type="GO" id="GO:0003993">
    <property type="term" value="F:acid phosphatase activity"/>
    <property type="evidence" value="ECO:0007669"/>
    <property type="project" value="UniProtKB-EC"/>
</dbReference>
<dbReference type="SUPFAM" id="SSF53254">
    <property type="entry name" value="Phosphoglycerate mutase-like"/>
    <property type="match status" value="1"/>
</dbReference>
<feature type="signal peptide" evidence="8">
    <location>
        <begin position="1"/>
        <end position="19"/>
    </location>
</feature>
<dbReference type="AlphaFoldDB" id="A0A232F3Y8"/>
<feature type="chain" id="PRO_5013302841" description="acid phosphatase" evidence="8">
    <location>
        <begin position="20"/>
        <end position="411"/>
    </location>
</feature>
<keyword evidence="4 8" id="KW-0732">Signal</keyword>
<comment type="caution">
    <text evidence="9">The sequence shown here is derived from an EMBL/GenBank/DDBJ whole genome shotgun (WGS) entry which is preliminary data.</text>
</comment>
<reference evidence="9 10" key="1">
    <citation type="journal article" date="2017" name="Curr. Biol.">
        <title>The Evolution of Venom by Co-option of Single-Copy Genes.</title>
        <authorList>
            <person name="Martinson E.O."/>
            <person name="Mrinalini"/>
            <person name="Kelkar Y.D."/>
            <person name="Chang C.H."/>
            <person name="Werren J.H."/>
        </authorList>
    </citation>
    <scope>NUCLEOTIDE SEQUENCE [LARGE SCALE GENOMIC DNA]</scope>
    <source>
        <strain evidence="9 10">Alberta</strain>
        <tissue evidence="9">Whole body</tissue>
    </source>
</reference>
<evidence type="ECO:0000256" key="3">
    <source>
        <dbReference type="ARBA" id="ARBA00012646"/>
    </source>
</evidence>